<accession>A0ABP7VB08</accession>
<name>A0ABP7VB08_9BACI</name>
<dbReference type="Proteomes" id="UP001501734">
    <property type="component" value="Unassembled WGS sequence"/>
</dbReference>
<reference evidence="3" key="1">
    <citation type="journal article" date="2019" name="Int. J. Syst. Evol. Microbiol.">
        <title>The Global Catalogue of Microorganisms (GCM) 10K type strain sequencing project: providing services to taxonomists for standard genome sequencing and annotation.</title>
        <authorList>
            <consortium name="The Broad Institute Genomics Platform"/>
            <consortium name="The Broad Institute Genome Sequencing Center for Infectious Disease"/>
            <person name="Wu L."/>
            <person name="Ma J."/>
        </authorList>
    </citation>
    <scope>NUCLEOTIDE SEQUENCE [LARGE SCALE GENOMIC DNA]</scope>
    <source>
        <strain evidence="3">JCM 17250</strain>
    </source>
</reference>
<dbReference type="RefSeq" id="WP_344910384.1">
    <property type="nucleotide sequence ID" value="NZ_BAABDL010000039.1"/>
</dbReference>
<proteinExistence type="predicted"/>
<evidence type="ECO:0000256" key="1">
    <source>
        <dbReference type="ARBA" id="ARBA00004496"/>
    </source>
</evidence>
<sequence length="99" mass="11313">MTETRFAEIIKKDFPLLATYTPVLARVHGAGHPELAEVRDLFAEMNKKVEQDGVDQVDLTEEFNKLREITSDYQVPSDGCETYEATYQMLAKADQAYHE</sequence>
<gene>
    <name evidence="2" type="ORF">GCM10022410_07090</name>
</gene>
<organism evidence="2 3">
    <name type="scientific">Amphibacillus indicireducens</name>
    <dbReference type="NCBI Taxonomy" id="1076330"/>
    <lineage>
        <taxon>Bacteria</taxon>
        <taxon>Bacillati</taxon>
        <taxon>Bacillota</taxon>
        <taxon>Bacilli</taxon>
        <taxon>Bacillales</taxon>
        <taxon>Bacillaceae</taxon>
        <taxon>Amphibacillus</taxon>
    </lineage>
</organism>
<comment type="subcellular location">
    <subcellularLocation>
        <location evidence="1">Cytoplasm</location>
    </subcellularLocation>
</comment>
<keyword evidence="3" id="KW-1185">Reference proteome</keyword>
<evidence type="ECO:0000313" key="3">
    <source>
        <dbReference type="Proteomes" id="UP001501734"/>
    </source>
</evidence>
<dbReference type="PANTHER" id="PTHR36438:SF1">
    <property type="entry name" value="IRON-SULFUR CLUSTER REPAIR PROTEIN YTFE"/>
    <property type="match status" value="1"/>
</dbReference>
<evidence type="ECO:0008006" key="4">
    <source>
        <dbReference type="Google" id="ProtNLM"/>
    </source>
</evidence>
<dbReference type="PANTHER" id="PTHR36438">
    <property type="entry name" value="IRON-SULFUR CLUSTER REPAIR PROTEIN YTFE"/>
    <property type="match status" value="1"/>
</dbReference>
<protein>
    <recommendedName>
        <fullName evidence="4">Iron-sulfur cluster repair di-iron protein, ric</fullName>
    </recommendedName>
</protein>
<dbReference type="InterPro" id="IPR019903">
    <property type="entry name" value="RIC_family"/>
</dbReference>
<dbReference type="EMBL" id="BAABDL010000039">
    <property type="protein sequence ID" value="GAA4062955.1"/>
    <property type="molecule type" value="Genomic_DNA"/>
</dbReference>
<comment type="caution">
    <text evidence="2">The sequence shown here is derived from an EMBL/GenBank/DDBJ whole genome shotgun (WGS) entry which is preliminary data.</text>
</comment>
<evidence type="ECO:0000313" key="2">
    <source>
        <dbReference type="EMBL" id="GAA4062955.1"/>
    </source>
</evidence>